<name>A0A562UQU8_9ACTN</name>
<keyword evidence="2" id="KW-1185">Reference proteome</keyword>
<dbReference type="EMBL" id="VLLL01000009">
    <property type="protein sequence ID" value="TWJ07990.1"/>
    <property type="molecule type" value="Genomic_DNA"/>
</dbReference>
<proteinExistence type="predicted"/>
<protein>
    <submittedName>
        <fullName evidence="1">Uncharacterized protein</fullName>
    </submittedName>
</protein>
<evidence type="ECO:0000313" key="1">
    <source>
        <dbReference type="EMBL" id="TWJ07990.1"/>
    </source>
</evidence>
<dbReference type="RefSeq" id="WP_158645712.1">
    <property type="nucleotide sequence ID" value="NZ_BAABIJ010000005.1"/>
</dbReference>
<comment type="caution">
    <text evidence="1">The sequence shown here is derived from an EMBL/GenBank/DDBJ whole genome shotgun (WGS) entry which is preliminary data.</text>
</comment>
<sequence length="58" mass="6260">MKHLNRIGDAMLARLVPTTEAAAAPCPCSSRCCFKYDSRLWCWTDGTGCAIVSCSTSC</sequence>
<dbReference type="Proteomes" id="UP000321617">
    <property type="component" value="Unassembled WGS sequence"/>
</dbReference>
<evidence type="ECO:0000313" key="2">
    <source>
        <dbReference type="Proteomes" id="UP000321617"/>
    </source>
</evidence>
<accession>A0A562UQU8</accession>
<gene>
    <name evidence="1" type="ORF">LX16_4773</name>
</gene>
<reference evidence="1 2" key="1">
    <citation type="journal article" date="2013" name="Stand. Genomic Sci.">
        <title>Genomic Encyclopedia of Type Strains, Phase I: The one thousand microbial genomes (KMG-I) project.</title>
        <authorList>
            <person name="Kyrpides N.C."/>
            <person name="Woyke T."/>
            <person name="Eisen J.A."/>
            <person name="Garrity G."/>
            <person name="Lilburn T.G."/>
            <person name="Beck B.J."/>
            <person name="Whitman W.B."/>
            <person name="Hugenholtz P."/>
            <person name="Klenk H.P."/>
        </authorList>
    </citation>
    <scope>NUCLEOTIDE SEQUENCE [LARGE SCALE GENOMIC DNA]</scope>
    <source>
        <strain evidence="1 2">DSM 45044</strain>
    </source>
</reference>
<organism evidence="1 2">
    <name type="scientific">Stackebrandtia albiflava</name>
    <dbReference type="NCBI Taxonomy" id="406432"/>
    <lineage>
        <taxon>Bacteria</taxon>
        <taxon>Bacillati</taxon>
        <taxon>Actinomycetota</taxon>
        <taxon>Actinomycetes</taxon>
        <taxon>Glycomycetales</taxon>
        <taxon>Glycomycetaceae</taxon>
        <taxon>Stackebrandtia</taxon>
    </lineage>
</organism>
<dbReference type="AlphaFoldDB" id="A0A562UQU8"/>